<feature type="binding site" evidence="10">
    <location>
        <position position="339"/>
    </location>
    <ligand>
        <name>[Ni-4Fe-4S] cluster</name>
        <dbReference type="ChEBI" id="CHEBI:47739"/>
    </ligand>
</feature>
<dbReference type="InterPro" id="IPR016099">
    <property type="entry name" value="Prismane-like_a/b-sand"/>
</dbReference>
<keyword evidence="6 9" id="KW-0408">Iron</keyword>
<feature type="binding site" evidence="10">
    <location>
        <position position="482"/>
    </location>
    <ligand>
        <name>[Ni-4Fe-4S] cluster</name>
        <dbReference type="ChEBI" id="CHEBI:47739"/>
    </ligand>
</feature>
<dbReference type="GO" id="GO:0043885">
    <property type="term" value="F:anaerobic carbon-monoxide dehydrogenase activity"/>
    <property type="evidence" value="ECO:0007669"/>
    <property type="project" value="UniProtKB-UniRule"/>
</dbReference>
<evidence type="ECO:0000256" key="10">
    <source>
        <dbReference type="PIRSR" id="PIRSR005023-1"/>
    </source>
</evidence>
<dbReference type="Gene3D" id="1.20.1270.30">
    <property type="match status" value="1"/>
</dbReference>
<comment type="catalytic activity">
    <reaction evidence="8 9">
        <text>CO + 2 oxidized [2Fe-2S]-[ferredoxin] + H2O = 2 reduced [2Fe-2S]-[ferredoxin] + CO2 + 2 H(+)</text>
        <dbReference type="Rhea" id="RHEA:21040"/>
        <dbReference type="Rhea" id="RHEA-COMP:10000"/>
        <dbReference type="Rhea" id="RHEA-COMP:10001"/>
        <dbReference type="ChEBI" id="CHEBI:15377"/>
        <dbReference type="ChEBI" id="CHEBI:15378"/>
        <dbReference type="ChEBI" id="CHEBI:16526"/>
        <dbReference type="ChEBI" id="CHEBI:17245"/>
        <dbReference type="ChEBI" id="CHEBI:33737"/>
        <dbReference type="ChEBI" id="CHEBI:33738"/>
        <dbReference type="EC" id="1.2.7.4"/>
    </reaction>
</comment>
<dbReference type="Gene3D" id="3.40.50.2030">
    <property type="match status" value="2"/>
</dbReference>
<dbReference type="InterPro" id="IPR004137">
    <property type="entry name" value="HCP/CODH"/>
</dbReference>
<keyword evidence="7 9" id="KW-0411">Iron-sulfur</keyword>
<dbReference type="GO" id="GO:0016151">
    <property type="term" value="F:nickel cation binding"/>
    <property type="evidence" value="ECO:0007669"/>
    <property type="project" value="InterPro"/>
</dbReference>
<accession>A0A1I4IAF9</accession>
<feature type="binding site" evidence="10">
    <location>
        <position position="62"/>
    </location>
    <ligand>
        <name>[4Fe-4S] cluster</name>
        <dbReference type="ChEBI" id="CHEBI:49883"/>
        <label>2</label>
    </ligand>
</feature>
<feature type="binding site" evidence="10">
    <location>
        <position position="452"/>
    </location>
    <ligand>
        <name>[Ni-4Fe-4S] cluster</name>
        <dbReference type="ChEBI" id="CHEBI:47739"/>
    </ligand>
</feature>
<dbReference type="GO" id="GO:0004601">
    <property type="term" value="F:peroxidase activity"/>
    <property type="evidence" value="ECO:0007669"/>
    <property type="project" value="TreeGrafter"/>
</dbReference>
<keyword evidence="2 9" id="KW-0004">4Fe-4S</keyword>
<evidence type="ECO:0000313" key="11">
    <source>
        <dbReference type="EMBL" id="SFL51043.1"/>
    </source>
</evidence>
<dbReference type="Pfam" id="PF03063">
    <property type="entry name" value="Prismane"/>
    <property type="match status" value="1"/>
</dbReference>
<dbReference type="OrthoDB" id="5478720at2"/>
<proteinExistence type="predicted"/>
<dbReference type="EC" id="1.2.7.4" evidence="9"/>
<evidence type="ECO:0000256" key="1">
    <source>
        <dbReference type="ARBA" id="ARBA00001966"/>
    </source>
</evidence>
<name>A0A1I4IAF9_9FIRM</name>
<feature type="binding site" evidence="10">
    <location>
        <position position="530"/>
    </location>
    <ligand>
        <name>[Ni-4Fe-4S] cluster</name>
        <dbReference type="ChEBI" id="CHEBI:47739"/>
    </ligand>
</feature>
<feature type="binding site" evidence="10">
    <location>
        <position position="267"/>
    </location>
    <ligand>
        <name>[Ni-4Fe-4S] cluster</name>
        <dbReference type="ChEBI" id="CHEBI:47739"/>
    </ligand>
</feature>
<dbReference type="GO" id="GO:0051539">
    <property type="term" value="F:4 iron, 4 sulfur cluster binding"/>
    <property type="evidence" value="ECO:0007669"/>
    <property type="project" value="UniProtKB-UniRule"/>
</dbReference>
<dbReference type="PIRSF" id="PIRSF005023">
    <property type="entry name" value="CODH"/>
    <property type="match status" value="1"/>
</dbReference>
<gene>
    <name evidence="11" type="ORF">SAMN04490355_100770</name>
</gene>
<comment type="cofactor">
    <cofactor evidence="1">
        <name>[4Fe-4S] cluster</name>
        <dbReference type="ChEBI" id="CHEBI:49883"/>
    </cofactor>
</comment>
<dbReference type="RefSeq" id="WP_090933623.1">
    <property type="nucleotide sequence ID" value="NZ_FOTS01000007.1"/>
</dbReference>
<feature type="binding site" evidence="10">
    <location>
        <position position="53"/>
    </location>
    <ligand>
        <name>[4Fe-4S] cluster</name>
        <dbReference type="ChEBI" id="CHEBI:49883"/>
        <label>1</label>
        <note>ligand shared between dimeric partners</note>
    </ligand>
</feature>
<evidence type="ECO:0000256" key="9">
    <source>
        <dbReference type="PIRNR" id="PIRNR005023"/>
    </source>
</evidence>
<dbReference type="GO" id="GO:0050418">
    <property type="term" value="F:hydroxylamine reductase activity"/>
    <property type="evidence" value="ECO:0007669"/>
    <property type="project" value="TreeGrafter"/>
</dbReference>
<organism evidence="11 12">
    <name type="scientific">Pelosinus propionicus DSM 13327</name>
    <dbReference type="NCBI Taxonomy" id="1123291"/>
    <lineage>
        <taxon>Bacteria</taxon>
        <taxon>Bacillati</taxon>
        <taxon>Bacillota</taxon>
        <taxon>Negativicutes</taxon>
        <taxon>Selenomonadales</taxon>
        <taxon>Sporomusaceae</taxon>
        <taxon>Pelosinus</taxon>
    </lineage>
</organism>
<evidence type="ECO:0000256" key="3">
    <source>
        <dbReference type="ARBA" id="ARBA00022596"/>
    </source>
</evidence>
<keyword evidence="12" id="KW-1185">Reference proteome</keyword>
<feature type="binding site" evidence="10">
    <location>
        <position position="45"/>
    </location>
    <ligand>
        <name>[4Fe-4S] cluster</name>
        <dbReference type="ChEBI" id="CHEBI:49883"/>
        <label>1</label>
        <note>ligand shared between dimeric partners</note>
    </ligand>
</feature>
<dbReference type="STRING" id="1123291.SAMN04490355_100770"/>
<feature type="binding site" evidence="10">
    <location>
        <position position="57"/>
    </location>
    <ligand>
        <name>[4Fe-4S] cluster</name>
        <dbReference type="ChEBI" id="CHEBI:49883"/>
        <label>2</label>
    </ligand>
</feature>
<dbReference type="SUPFAM" id="SSF56821">
    <property type="entry name" value="Prismane protein-like"/>
    <property type="match status" value="1"/>
</dbReference>
<feature type="binding site" evidence="10">
    <location>
        <position position="301"/>
    </location>
    <ligand>
        <name>[Ni-4Fe-4S] cluster</name>
        <dbReference type="ChEBI" id="CHEBI:47739"/>
    </ligand>
</feature>
<evidence type="ECO:0000256" key="4">
    <source>
        <dbReference type="ARBA" id="ARBA00022723"/>
    </source>
</evidence>
<protein>
    <recommendedName>
        <fullName evidence="9">Carbon monoxide dehydrogenase</fullName>
        <ecNumber evidence="9">1.2.7.4</ecNumber>
    </recommendedName>
</protein>
<evidence type="ECO:0000256" key="8">
    <source>
        <dbReference type="ARBA" id="ARBA00048733"/>
    </source>
</evidence>
<evidence type="ECO:0000256" key="6">
    <source>
        <dbReference type="ARBA" id="ARBA00023004"/>
    </source>
</evidence>
<keyword evidence="5 9" id="KW-0560">Oxidoreductase</keyword>
<sequence length="653" mass="69626">MPKTQNHIHTQRISLDQDFEVLYEKACEAGIETAFSRAKQTPVPCPFGSAGVCCRHCLEGPCRIGLNGKGPQEGICGANGDTIVARNLLTMMIEGAAGHAEHGRETALALLEASEGNSDYQIKGVEKLYQVAAGLGIETSGKAVEDIGKQVALKALEDFQKQTGVMNWLALHAQQQSIHKWNELGITPVNIHLEISKAVTRTTMGCDADPINLLLGCLTMGLVDGFGGLHLSSDLQDILFGVPKLVKSNFRLGVIKKEMVNIAVHGHVPLLSEKIVEWSRKLSGEAKAVGAAGINVVGICCSGNEVLMRHGIPAASSFSSQELVIVTGMLEAMIVDVQCIMPGIQKVAECYHTEVITTLPYVKIAGSTHVDFHTDKADKAAQDIVRKAIANFPKRDHQKINSFTGTVEAYAGFSNEQIIEALSALNREDPLKPLLDAIASGAIRGVAAIVGCTNVREFQDWGNVTVAKELLKNNVLVVATGCSAHSLAKHNLMNMQGLEYCGESLRGVLKAVGQAAGLESLPPTLHMGSCVDNSRPADLLTAVANRLGVEVKDLPAVGSCPETHSPKALVIGTYFLANGVDVHVGVNPQVSGSQFVTDVLCNGVKDDGLNLEKLFGGKLIYEKDPVKAAAILLRRIEEKRLALGLSSKLESGI</sequence>
<dbReference type="PANTHER" id="PTHR30109">
    <property type="entry name" value="HYDROXYLAMINE REDUCTASE"/>
    <property type="match status" value="1"/>
</dbReference>
<dbReference type="PANTHER" id="PTHR30109:SF4">
    <property type="entry name" value="CARBON MONOXIDE DEHYDROGENASE"/>
    <property type="match status" value="1"/>
</dbReference>
<feature type="binding site" evidence="10">
    <location>
        <position position="54"/>
    </location>
    <ligand>
        <name>[4Fe-4S] cluster</name>
        <dbReference type="ChEBI" id="CHEBI:49883"/>
        <label>2</label>
    </ligand>
</feature>
<evidence type="ECO:0000313" key="12">
    <source>
        <dbReference type="Proteomes" id="UP000199520"/>
    </source>
</evidence>
<dbReference type="GO" id="GO:0042542">
    <property type="term" value="P:response to hydrogen peroxide"/>
    <property type="evidence" value="ECO:0007669"/>
    <property type="project" value="TreeGrafter"/>
</dbReference>
<dbReference type="InterPro" id="IPR016101">
    <property type="entry name" value="CO_DH_a-bundle"/>
</dbReference>
<feature type="binding site" evidence="10">
    <location>
        <position position="76"/>
    </location>
    <ligand>
        <name>[4Fe-4S] cluster</name>
        <dbReference type="ChEBI" id="CHEBI:49883"/>
        <label>2</label>
    </ligand>
</feature>
<dbReference type="Proteomes" id="UP000199520">
    <property type="component" value="Unassembled WGS sequence"/>
</dbReference>
<evidence type="ECO:0000256" key="5">
    <source>
        <dbReference type="ARBA" id="ARBA00023002"/>
    </source>
</evidence>
<evidence type="ECO:0000256" key="2">
    <source>
        <dbReference type="ARBA" id="ARBA00022485"/>
    </source>
</evidence>
<dbReference type="GO" id="GO:0006091">
    <property type="term" value="P:generation of precursor metabolites and energy"/>
    <property type="evidence" value="ECO:0007669"/>
    <property type="project" value="InterPro"/>
</dbReference>
<reference evidence="12" key="1">
    <citation type="submission" date="2016-10" db="EMBL/GenBank/DDBJ databases">
        <authorList>
            <person name="Varghese N."/>
            <person name="Submissions S."/>
        </authorList>
    </citation>
    <scope>NUCLEOTIDE SEQUENCE [LARGE SCALE GENOMIC DNA]</scope>
    <source>
        <strain evidence="12">DSM 13327</strain>
    </source>
</reference>
<dbReference type="InterPro" id="IPR010047">
    <property type="entry name" value="CODH"/>
</dbReference>
<dbReference type="EMBL" id="FOTS01000007">
    <property type="protein sequence ID" value="SFL51043.1"/>
    <property type="molecule type" value="Genomic_DNA"/>
</dbReference>
<keyword evidence="4 9" id="KW-0479">Metal-binding</keyword>
<dbReference type="AlphaFoldDB" id="A0A1I4IAF9"/>
<keyword evidence="3 10" id="KW-0533">Nickel</keyword>
<dbReference type="NCBIfam" id="TIGR01702">
    <property type="entry name" value="CO_DH_cata"/>
    <property type="match status" value="1"/>
</dbReference>
<dbReference type="InterPro" id="IPR011254">
    <property type="entry name" value="Prismane-like_sf"/>
</dbReference>
<evidence type="ECO:0000256" key="7">
    <source>
        <dbReference type="ARBA" id="ARBA00023014"/>
    </source>
</evidence>